<evidence type="ECO:0000313" key="1">
    <source>
        <dbReference type="EMBL" id="COY42484.1"/>
    </source>
</evidence>
<dbReference type="Proteomes" id="UP000039021">
    <property type="component" value="Unassembled WGS sequence"/>
</dbReference>
<organism evidence="1 2">
    <name type="scientific">Mycobacterium tuberculosis</name>
    <dbReference type="NCBI Taxonomy" id="1773"/>
    <lineage>
        <taxon>Bacteria</taxon>
        <taxon>Bacillati</taxon>
        <taxon>Actinomycetota</taxon>
        <taxon>Actinomycetes</taxon>
        <taxon>Mycobacteriales</taxon>
        <taxon>Mycobacteriaceae</taxon>
        <taxon>Mycobacterium</taxon>
        <taxon>Mycobacterium tuberculosis complex</taxon>
    </lineage>
</organism>
<comment type="caution">
    <text evidence="1">The sequence shown here is derived from an EMBL/GenBank/DDBJ whole genome shotgun (WGS) entry which is preliminary data.</text>
</comment>
<dbReference type="AlphaFoldDB" id="A0A916LC71"/>
<reference evidence="2" key="1">
    <citation type="submission" date="2015-03" db="EMBL/GenBank/DDBJ databases">
        <authorList>
            <consortium name="Pathogen Informatics"/>
        </authorList>
    </citation>
    <scope>NUCLEOTIDE SEQUENCE [LARGE SCALE GENOMIC DNA]</scope>
    <source>
        <strain evidence="2">N09902308</strain>
    </source>
</reference>
<evidence type="ECO:0000313" key="2">
    <source>
        <dbReference type="Proteomes" id="UP000039021"/>
    </source>
</evidence>
<proteinExistence type="predicted"/>
<name>A0A916LC71_MYCTX</name>
<sequence length="32" mass="3302">MCTVCTANALAVRTTEPILASCPKFSIATCKG</sequence>
<gene>
    <name evidence="1" type="ORF">ERS007739_02585</name>
</gene>
<dbReference type="EMBL" id="CSBK01001204">
    <property type="protein sequence ID" value="COY42484.1"/>
    <property type="molecule type" value="Genomic_DNA"/>
</dbReference>
<accession>A0A916LC71</accession>
<protein>
    <submittedName>
        <fullName evidence="1">Uncharacterized protein</fullName>
    </submittedName>
</protein>